<dbReference type="Proteomes" id="UP000324222">
    <property type="component" value="Unassembled WGS sequence"/>
</dbReference>
<evidence type="ECO:0000313" key="2">
    <source>
        <dbReference type="Proteomes" id="UP000324222"/>
    </source>
</evidence>
<comment type="caution">
    <text evidence="1">The sequence shown here is derived from an EMBL/GenBank/DDBJ whole genome shotgun (WGS) entry which is preliminary data.</text>
</comment>
<dbReference type="EMBL" id="VSRR010006300">
    <property type="protein sequence ID" value="MPC44475.1"/>
    <property type="molecule type" value="Genomic_DNA"/>
</dbReference>
<name>A0A5B7FG19_PORTR</name>
<reference evidence="1 2" key="1">
    <citation type="submission" date="2019-05" db="EMBL/GenBank/DDBJ databases">
        <title>Another draft genome of Portunus trituberculatus and its Hox gene families provides insights of decapod evolution.</title>
        <authorList>
            <person name="Jeong J.-H."/>
            <person name="Song I."/>
            <person name="Kim S."/>
            <person name="Choi T."/>
            <person name="Kim D."/>
            <person name="Ryu S."/>
            <person name="Kim W."/>
        </authorList>
    </citation>
    <scope>NUCLEOTIDE SEQUENCE [LARGE SCALE GENOMIC DNA]</scope>
    <source>
        <tissue evidence="1">Muscle</tissue>
    </source>
</reference>
<evidence type="ECO:0000313" key="1">
    <source>
        <dbReference type="EMBL" id="MPC44475.1"/>
    </source>
</evidence>
<dbReference type="AlphaFoldDB" id="A0A5B7FG19"/>
<proteinExistence type="predicted"/>
<sequence>MGKTLRVNATTKLMAGTTSIPVKHIPSCYLHHISISQIYPIHHVHSNTLLHSQYVLIYNILIESYPFTHPTNLSEDVALNLFYNVWL</sequence>
<keyword evidence="2" id="KW-1185">Reference proteome</keyword>
<accession>A0A5B7FG19</accession>
<organism evidence="1 2">
    <name type="scientific">Portunus trituberculatus</name>
    <name type="common">Swimming crab</name>
    <name type="synonym">Neptunus trituberculatus</name>
    <dbReference type="NCBI Taxonomy" id="210409"/>
    <lineage>
        <taxon>Eukaryota</taxon>
        <taxon>Metazoa</taxon>
        <taxon>Ecdysozoa</taxon>
        <taxon>Arthropoda</taxon>
        <taxon>Crustacea</taxon>
        <taxon>Multicrustacea</taxon>
        <taxon>Malacostraca</taxon>
        <taxon>Eumalacostraca</taxon>
        <taxon>Eucarida</taxon>
        <taxon>Decapoda</taxon>
        <taxon>Pleocyemata</taxon>
        <taxon>Brachyura</taxon>
        <taxon>Eubrachyura</taxon>
        <taxon>Portunoidea</taxon>
        <taxon>Portunidae</taxon>
        <taxon>Portuninae</taxon>
        <taxon>Portunus</taxon>
    </lineage>
</organism>
<protein>
    <submittedName>
        <fullName evidence="1">Uncharacterized protein</fullName>
    </submittedName>
</protein>
<gene>
    <name evidence="1" type="ORF">E2C01_038148</name>
</gene>